<evidence type="ECO:0008006" key="3">
    <source>
        <dbReference type="Google" id="ProtNLM"/>
    </source>
</evidence>
<organism evidence="1 2">
    <name type="scientific">Mesoflavibacter profundi</name>
    <dbReference type="NCBI Taxonomy" id="2708110"/>
    <lineage>
        <taxon>Bacteria</taxon>
        <taxon>Pseudomonadati</taxon>
        <taxon>Bacteroidota</taxon>
        <taxon>Flavobacteriia</taxon>
        <taxon>Flavobacteriales</taxon>
        <taxon>Flavobacteriaceae</taxon>
        <taxon>Mesoflavibacter</taxon>
    </lineage>
</organism>
<dbReference type="Proteomes" id="UP001149142">
    <property type="component" value="Unassembled WGS sequence"/>
</dbReference>
<keyword evidence="2" id="KW-1185">Reference proteome</keyword>
<dbReference type="RefSeq" id="WP_270005838.1">
    <property type="nucleotide sequence ID" value="NZ_CAXQEU010000069.1"/>
</dbReference>
<comment type="caution">
    <text evidence="1">The sequence shown here is derived from an EMBL/GenBank/DDBJ whole genome shotgun (WGS) entry which is preliminary data.</text>
</comment>
<proteinExistence type="predicted"/>
<name>A0ABT4S379_9FLAO</name>
<sequence>MKALHKFLVILLSIIGFNSCSNEENSIKTVESQNIDPSIISIQLIENGSSNDLQQNRILLSTDNISITILENLDISRTDVFIDDNLVESFDEVPTDSFNIPVQDFEDGNHELTIKILSNTSVLASKSIDIKIDNTGPILDLNSIASTIYYCRENAVIYPSVSDEIAGISSVKVYIGPTLISEFNGNDNFVLELDTQLYEGAQELSFEMTDIANNTSNQSVSIDVVSLLVVNIDFPDNFTRPNIDTFHVILSDENGNYLDSETHSDFSEVIKLCTEDLNFTDNTKYKLTFIEEFENAIYNIYVYSDLTKSIVGNSITFQPRPNALSVDTNVMDLPFYQNGYMIKSAGRGYNYVYINDELSGHFSTSYNDNLGSNKAFIQYYNTNDNSDYQWMFVDNPNLISVLNISDFTTSNVVNSSVQINNSNDTPFLSIYGFEDTVSYNDINGHQVFWDASLSGSNNLYNYSYADIFNDNIYSLRVGNYCKEGVGLPPSSISVPNLNVSFNYTGNTINFNGVSGYEVGRARLANQNVKIEFIFDGNSNQITVPTIPDGLITSDITELINNGNLDAVQAVSEDYSDFYSYSDYISNVLVTSNPFYITSSVRERIFINNNSNSIFPIFEFPYFERF</sequence>
<evidence type="ECO:0000313" key="2">
    <source>
        <dbReference type="Proteomes" id="UP001149142"/>
    </source>
</evidence>
<dbReference type="EMBL" id="JAPFGC010000002">
    <property type="protein sequence ID" value="MDA0178522.1"/>
    <property type="molecule type" value="Genomic_DNA"/>
</dbReference>
<reference evidence="1" key="1">
    <citation type="submission" date="2022-11" db="EMBL/GenBank/DDBJ databases">
        <title>Refractory cell wall polysaccharides provide important carbon source for microbial heterotrophs in the hadal ocean.</title>
        <authorList>
            <person name="Zhu X."/>
        </authorList>
    </citation>
    <scope>NUCLEOTIDE SEQUENCE</scope>
    <source>
        <strain evidence="1">MTRN7</strain>
    </source>
</reference>
<accession>A0ABT4S379</accession>
<protein>
    <recommendedName>
        <fullName evidence="3">Cadherin domain-containing protein</fullName>
    </recommendedName>
</protein>
<gene>
    <name evidence="1" type="ORF">OOZ35_13550</name>
</gene>
<evidence type="ECO:0000313" key="1">
    <source>
        <dbReference type="EMBL" id="MDA0178522.1"/>
    </source>
</evidence>